<accession>A0A1Y2K5F2</accession>
<feature type="domain" description="DUF4351" evidence="1">
    <location>
        <begin position="34"/>
        <end position="85"/>
    </location>
</feature>
<name>A0A1Y2K5F2_9PROT</name>
<dbReference type="STRING" id="1434232.MAIT1_02871"/>
<dbReference type="RefSeq" id="WP_241893425.1">
    <property type="nucleotide sequence ID" value="NZ_LVJN01000018.1"/>
</dbReference>
<comment type="caution">
    <text evidence="2">The sequence shown here is derived from an EMBL/GenBank/DDBJ whole genome shotgun (WGS) entry which is preliminary data.</text>
</comment>
<protein>
    <recommendedName>
        <fullName evidence="1">DUF4351 domain-containing protein</fullName>
    </recommendedName>
</protein>
<sequence length="89" mass="10018">MADVQAYAKEAFPGEAEHYASQFAREMVSKGRHEGRQEEAAAMLTRLLKRRFGSLPDWVEPKVTAASLPEIEGWMDTIFDAESLDAVFK</sequence>
<evidence type="ECO:0000313" key="2">
    <source>
        <dbReference type="EMBL" id="OSM04783.1"/>
    </source>
</evidence>
<keyword evidence="3" id="KW-1185">Reference proteome</keyword>
<dbReference type="InterPro" id="IPR025587">
    <property type="entry name" value="DUF4351"/>
</dbReference>
<proteinExistence type="predicted"/>
<dbReference type="Pfam" id="PF14261">
    <property type="entry name" value="DUF4351"/>
    <property type="match status" value="1"/>
</dbReference>
<evidence type="ECO:0000313" key="3">
    <source>
        <dbReference type="Proteomes" id="UP000194003"/>
    </source>
</evidence>
<reference evidence="2 3" key="1">
    <citation type="journal article" date="2016" name="BMC Genomics">
        <title>Combined genomic and structural analyses of a cultured magnetotactic bacterium reveals its niche adaptation to a dynamic environment.</title>
        <authorList>
            <person name="Araujo A.C."/>
            <person name="Morillo V."/>
            <person name="Cypriano J."/>
            <person name="Teixeira L.C."/>
            <person name="Leao P."/>
            <person name="Lyra S."/>
            <person name="Almeida L.G."/>
            <person name="Bazylinski D.A."/>
            <person name="Vasconcellos A.T."/>
            <person name="Abreu F."/>
            <person name="Lins U."/>
        </authorList>
    </citation>
    <scope>NUCLEOTIDE SEQUENCE [LARGE SCALE GENOMIC DNA]</scope>
    <source>
        <strain evidence="2 3">IT-1</strain>
    </source>
</reference>
<evidence type="ECO:0000259" key="1">
    <source>
        <dbReference type="Pfam" id="PF14261"/>
    </source>
</evidence>
<gene>
    <name evidence="2" type="ORF">MAIT1_02871</name>
</gene>
<organism evidence="2 3">
    <name type="scientific">Magnetofaba australis IT-1</name>
    <dbReference type="NCBI Taxonomy" id="1434232"/>
    <lineage>
        <taxon>Bacteria</taxon>
        <taxon>Pseudomonadati</taxon>
        <taxon>Pseudomonadota</taxon>
        <taxon>Magnetococcia</taxon>
        <taxon>Magnetococcales</taxon>
        <taxon>Magnetococcaceae</taxon>
        <taxon>Magnetofaba</taxon>
    </lineage>
</organism>
<dbReference type="EMBL" id="LVJN01000018">
    <property type="protein sequence ID" value="OSM04783.1"/>
    <property type="molecule type" value="Genomic_DNA"/>
</dbReference>
<dbReference type="AlphaFoldDB" id="A0A1Y2K5F2"/>
<dbReference type="Proteomes" id="UP000194003">
    <property type="component" value="Unassembled WGS sequence"/>
</dbReference>